<reference evidence="16" key="1">
    <citation type="submission" date="2020-03" db="EMBL/GenBank/DDBJ databases">
        <title>Long-read based genome assembly of a Labrador retriever dog.</title>
        <authorList>
            <person name="Eory L."/>
            <person name="Zhang W."/>
            <person name="Schoenebeck J."/>
        </authorList>
    </citation>
    <scope>NUCLEOTIDE SEQUENCE [LARGE SCALE GENOMIC DNA]</scope>
    <source>
        <strain evidence="16">Labrador retriever</strain>
    </source>
</reference>
<feature type="region of interest" description="Disordered" evidence="14">
    <location>
        <begin position="337"/>
        <end position="376"/>
    </location>
</feature>
<keyword evidence="4" id="KW-0862">Zinc</keyword>
<keyword evidence="10 13" id="KW-0539">Nucleus</keyword>
<dbReference type="GeneTree" id="ENSGT00940000161687"/>
<keyword evidence="3" id="KW-0863">Zinc-finger</keyword>
<evidence type="ECO:0000256" key="13">
    <source>
        <dbReference type="RuleBase" id="RU369087"/>
    </source>
</evidence>
<name>A0A8I3PU54_CANLF</name>
<comment type="domain">
    <text evidence="13">The JmjC domain and the C6-type zinc-finger are required for the demethylation activity.</text>
</comment>
<evidence type="ECO:0000313" key="17">
    <source>
        <dbReference type="Proteomes" id="UP000805418"/>
    </source>
</evidence>
<keyword evidence="9" id="KW-0804">Transcription</keyword>
<dbReference type="Proteomes" id="UP000805418">
    <property type="component" value="Chromosome 25"/>
</dbReference>
<keyword evidence="7" id="KW-0805">Transcription regulation</keyword>
<dbReference type="GO" id="GO:0003677">
    <property type="term" value="F:DNA binding"/>
    <property type="evidence" value="ECO:0007669"/>
    <property type="project" value="UniProtKB-KW"/>
</dbReference>
<keyword evidence="5" id="KW-0560">Oxidoreductase</keyword>
<dbReference type="FunFam" id="2.60.120.650:FF:000017">
    <property type="entry name" value="lysine-specific demethylase hairless isoform X1"/>
    <property type="match status" value="1"/>
</dbReference>
<evidence type="ECO:0000256" key="9">
    <source>
        <dbReference type="ARBA" id="ARBA00023163"/>
    </source>
</evidence>
<evidence type="ECO:0000256" key="12">
    <source>
        <dbReference type="ARBA" id="ARBA00060257"/>
    </source>
</evidence>
<feature type="domain" description="JmjC" evidence="15">
    <location>
        <begin position="828"/>
        <end position="1039"/>
    </location>
</feature>
<evidence type="ECO:0000256" key="14">
    <source>
        <dbReference type="SAM" id="MobiDB-lite"/>
    </source>
</evidence>
<evidence type="ECO:0000256" key="3">
    <source>
        <dbReference type="ARBA" id="ARBA00022771"/>
    </source>
</evidence>
<keyword evidence="8" id="KW-0238">DNA-binding</keyword>
<gene>
    <name evidence="16" type="primary">HR</name>
</gene>
<dbReference type="GO" id="GO:0000118">
    <property type="term" value="C:histone deacetylase complex"/>
    <property type="evidence" value="ECO:0007669"/>
    <property type="project" value="UniProtKB-UniRule"/>
</dbReference>
<dbReference type="GO" id="GO:0070988">
    <property type="term" value="P:demethylation"/>
    <property type="evidence" value="ECO:0007669"/>
    <property type="project" value="UniProtKB-UniRule"/>
</dbReference>
<keyword evidence="6 13" id="KW-0408">Iron</keyword>
<evidence type="ECO:0000256" key="8">
    <source>
        <dbReference type="ARBA" id="ARBA00023125"/>
    </source>
</evidence>
<evidence type="ECO:0000259" key="15">
    <source>
        <dbReference type="PROSITE" id="PS51184"/>
    </source>
</evidence>
<reference evidence="16" key="3">
    <citation type="submission" date="2025-09" db="UniProtKB">
        <authorList>
            <consortium name="Ensembl"/>
        </authorList>
    </citation>
    <scope>IDENTIFICATION</scope>
    <source>
        <strain evidence="16">Boxer</strain>
    </source>
</reference>
<dbReference type="GO" id="GO:0008270">
    <property type="term" value="F:zinc ion binding"/>
    <property type="evidence" value="ECO:0007669"/>
    <property type="project" value="UniProtKB-KW"/>
</dbReference>
<evidence type="ECO:0000256" key="6">
    <source>
        <dbReference type="ARBA" id="ARBA00023004"/>
    </source>
</evidence>
<feature type="region of interest" description="Disordered" evidence="14">
    <location>
        <begin position="585"/>
        <end position="635"/>
    </location>
</feature>
<dbReference type="PANTHER" id="PTHR12549:SF4">
    <property type="entry name" value="LYSINE-SPECIFIC DEMETHYLASE HAIRLESS"/>
    <property type="match status" value="1"/>
</dbReference>
<sequence length="1071" mass="115523">MESTPSFLKDTPAWEKTAPENGIVGQDPDTLPQDGLRRGALCMGEPTPFWRGVLSTPDSWLPPGFPQSPKDTLPLVEGEGPRNGGRKASWLGSKEGLRWKEAMLTHPLALCGSACPPRYGPLIPEHGGGHPKSDPVAFRPLHCPFLLETKILEQSPFWVPTCLPPYLVSSLPPERPCDWPLAPHPWVYSGGQPKVPSAFGLGSKGFYHKDPSILRLAKEPLATAEPGLLGLAPGGHFQRTGEVERPSFHQRDGEAGVGRHQNLCPFLLGHPDAVPRTPWPTCPPGLVHTLGNVWAVPGDGSLRNQLGPSAISRCPSPGPPTTQVGCCSSHPRARDGGLSPCGQCQEGPDGGTIGPSESIEEANKASGPRACPPSHHTKLKKTWLTRHSEQFGCPGGCPGDEESPSAQPHALKRASSPEAQEAGGSPAAKRPPDPFPGSTVQGARAWQEMLDSSFGNKMEAEQRDDHRGQGPARTEDNPGVLRCCSRCHRGLFNTHWKCPHCSHRLCVACGRMTGARRTRDKAGPQEESVEECPQEAGHSASSLILTQFVSSQALAELSTAMHEVWVKFDIRGHCPCQADARVWAPGDGSQQKEPTEKTPPIPQSSCNGDTNRTKDIKEETPDSTETPAEDRAGRGPLPCPSLCELLASTAVKLCLGHERIHMAFAPVTPALPSDDRITNILDSIIAQVVERKIQEKALGPGLRAGPGLRKGLGLPLSPVRPRLPPPGALLWLQEPRPRRGFHLFQEHWRQGQPVLVSGIQRTLQGSLWGTEALGALGGQVQALTPLGPPQPTSLRSATFWEGFSRPEIRPKSDEGSVLLLHRALGDEDTSRMENLAASLPLPEYCALRGKLNLASYLPPGPALRPLEPQLWAAYGVSPHRGHLGTKNLCVEVTDLVSVLVRAEAPLPAWHRAQKDFLSGLDGEGLWSPGSQVSTVWHVFRAQDAQRIRRFLQMVCPAGAGNLEPGTPGCCYLDAGLRRRLREEWGVNCWTLLQAPGEAVLVPAGAPHQVQGLVNTVSVTQHFLSPETSALSAQLCHQGPSLSPDRRLLYAQMDWAVFQAVKVSVGTLQEAK</sequence>
<comment type="similarity">
    <text evidence="13">Belongs to the JHDM2 histone demethylase family.</text>
</comment>
<dbReference type="SMART" id="SM00558">
    <property type="entry name" value="JmjC"/>
    <property type="match status" value="1"/>
</dbReference>
<dbReference type="PROSITE" id="PS51184">
    <property type="entry name" value="JMJC"/>
    <property type="match status" value="1"/>
</dbReference>
<evidence type="ECO:0000256" key="11">
    <source>
        <dbReference type="ARBA" id="ARBA00047648"/>
    </source>
</evidence>
<dbReference type="SUPFAM" id="SSF51197">
    <property type="entry name" value="Clavaminate synthase-like"/>
    <property type="match status" value="1"/>
</dbReference>
<feature type="region of interest" description="Disordered" evidence="14">
    <location>
        <begin position="62"/>
        <end position="89"/>
    </location>
</feature>
<comment type="domain">
    <text evidence="13">Leu-Xaa-Xaa-Leu-Leu (LXXLL) motifs are known to mediate the association with nuclear receptors.</text>
</comment>
<evidence type="ECO:0000313" key="16">
    <source>
        <dbReference type="Ensembl" id="ENSCAFP00845037089.1"/>
    </source>
</evidence>
<evidence type="ECO:0000256" key="5">
    <source>
        <dbReference type="ARBA" id="ARBA00023002"/>
    </source>
</evidence>
<evidence type="ECO:0000256" key="2">
    <source>
        <dbReference type="ARBA" id="ARBA00022723"/>
    </source>
</evidence>
<dbReference type="Ensembl" id="ENSCAFT00845047252.1">
    <property type="protein sequence ID" value="ENSCAFP00845037089.1"/>
    <property type="gene ID" value="ENSCAFG00845026480.1"/>
</dbReference>
<evidence type="ECO:0000256" key="10">
    <source>
        <dbReference type="ARBA" id="ARBA00023242"/>
    </source>
</evidence>
<proteinExistence type="inferred from homology"/>
<dbReference type="GO" id="GO:0140683">
    <property type="term" value="F:histone H3K9me/H3K9me2 demethylase activity"/>
    <property type="evidence" value="ECO:0007669"/>
    <property type="project" value="UniProtKB-EC"/>
</dbReference>
<dbReference type="Pfam" id="PF02373">
    <property type="entry name" value="JmjC"/>
    <property type="match status" value="1"/>
</dbReference>
<evidence type="ECO:0000256" key="7">
    <source>
        <dbReference type="ARBA" id="ARBA00023015"/>
    </source>
</evidence>
<comment type="cofactor">
    <cofactor evidence="13">
        <name>Fe(2+)</name>
        <dbReference type="ChEBI" id="CHEBI:29033"/>
    </cofactor>
    <text evidence="13">Binds 1 Fe(2+) ion per subunit.</text>
</comment>
<dbReference type="EC" id="1.14.11.65" evidence="13"/>
<dbReference type="OrthoDB" id="1667110at2759"/>
<feature type="region of interest" description="Disordered" evidence="14">
    <location>
        <begin position="1"/>
        <end position="35"/>
    </location>
</feature>
<evidence type="ECO:0000256" key="1">
    <source>
        <dbReference type="ARBA" id="ARBA00004123"/>
    </source>
</evidence>
<keyword evidence="2 13" id="KW-0479">Metal-binding</keyword>
<comment type="function">
    <text evidence="13">Histone demethylase that specifically demethylates 'Lys-9' of histone H3, thereby playing a central role in histone code.</text>
</comment>
<organism evidence="16 17">
    <name type="scientific">Canis lupus familiaris</name>
    <name type="common">Dog</name>
    <name type="synonym">Canis familiaris</name>
    <dbReference type="NCBI Taxonomy" id="9615"/>
    <lineage>
        <taxon>Eukaryota</taxon>
        <taxon>Metazoa</taxon>
        <taxon>Chordata</taxon>
        <taxon>Craniata</taxon>
        <taxon>Vertebrata</taxon>
        <taxon>Euteleostomi</taxon>
        <taxon>Mammalia</taxon>
        <taxon>Eutheria</taxon>
        <taxon>Laurasiatheria</taxon>
        <taxon>Carnivora</taxon>
        <taxon>Caniformia</taxon>
        <taxon>Canidae</taxon>
        <taxon>Canis</taxon>
    </lineage>
</organism>
<dbReference type="PANTHER" id="PTHR12549">
    <property type="entry name" value="JMJC DOMAIN-CONTAINING HISTONE DEMETHYLATION PROTEIN"/>
    <property type="match status" value="1"/>
</dbReference>
<dbReference type="InterPro" id="IPR003347">
    <property type="entry name" value="JmjC_dom"/>
</dbReference>
<protein>
    <recommendedName>
        <fullName evidence="13">Lysine-specific demethylase</fullName>
        <ecNumber evidence="13">1.14.11.65</ecNumber>
    </recommendedName>
</protein>
<comment type="subcellular location">
    <subcellularLocation>
        <location evidence="1 13">Nucleus</location>
    </subcellularLocation>
</comment>
<comment type="function">
    <text evidence="12">Histone demethylase that specifically demethylates both mono- and dimethylated 'Lys-9' of histone H3. May act as a transcription regulator controlling hair biology (via targeting of collagens), neural activity, and cell cycle.</text>
</comment>
<dbReference type="AlphaFoldDB" id="A0A8I3PU54"/>
<dbReference type="InterPro" id="IPR045109">
    <property type="entry name" value="LSDs-like"/>
</dbReference>
<evidence type="ECO:0000256" key="4">
    <source>
        <dbReference type="ARBA" id="ARBA00022833"/>
    </source>
</evidence>
<keyword evidence="17" id="KW-1185">Reference proteome</keyword>
<dbReference type="Gene3D" id="2.60.120.650">
    <property type="entry name" value="Cupin"/>
    <property type="match status" value="1"/>
</dbReference>
<feature type="compositionally biased region" description="Basic and acidic residues" evidence="14">
    <location>
        <begin position="611"/>
        <end position="620"/>
    </location>
</feature>
<accession>A0A8I3PU54</accession>
<comment type="catalytic activity">
    <reaction evidence="11 13">
        <text>N(6),N(6)-dimethyl-L-lysyl(9)-[histone H3] + 2 2-oxoglutarate + 2 O2 = L-lysyl(9)-[histone H3] + 2 formaldehyde + 2 succinate + 2 CO2</text>
        <dbReference type="Rhea" id="RHEA:60188"/>
        <dbReference type="Rhea" id="RHEA-COMP:15541"/>
        <dbReference type="Rhea" id="RHEA-COMP:15546"/>
        <dbReference type="ChEBI" id="CHEBI:15379"/>
        <dbReference type="ChEBI" id="CHEBI:16526"/>
        <dbReference type="ChEBI" id="CHEBI:16810"/>
        <dbReference type="ChEBI" id="CHEBI:16842"/>
        <dbReference type="ChEBI" id="CHEBI:29969"/>
        <dbReference type="ChEBI" id="CHEBI:30031"/>
        <dbReference type="ChEBI" id="CHEBI:61976"/>
        <dbReference type="EC" id="1.14.11.65"/>
    </reaction>
</comment>
<feature type="region of interest" description="Disordered" evidence="14">
    <location>
        <begin position="393"/>
        <end position="441"/>
    </location>
</feature>
<reference evidence="16" key="2">
    <citation type="submission" date="2025-08" db="UniProtKB">
        <authorList>
            <consortium name="Ensembl"/>
        </authorList>
    </citation>
    <scope>IDENTIFICATION</scope>
    <source>
        <strain evidence="16">Boxer</strain>
    </source>
</reference>